<evidence type="ECO:0000313" key="1">
    <source>
        <dbReference type="EMBL" id="MFC4135529.1"/>
    </source>
</evidence>
<protein>
    <recommendedName>
        <fullName evidence="3">MarR family transcriptional regulator</fullName>
    </recommendedName>
</protein>
<name>A0ABV8LYI9_9ACTN</name>
<dbReference type="Proteomes" id="UP001595816">
    <property type="component" value="Unassembled WGS sequence"/>
</dbReference>
<organism evidence="1 2">
    <name type="scientific">Hamadaea flava</name>
    <dbReference type="NCBI Taxonomy" id="1742688"/>
    <lineage>
        <taxon>Bacteria</taxon>
        <taxon>Bacillati</taxon>
        <taxon>Actinomycetota</taxon>
        <taxon>Actinomycetes</taxon>
        <taxon>Micromonosporales</taxon>
        <taxon>Micromonosporaceae</taxon>
        <taxon>Hamadaea</taxon>
    </lineage>
</organism>
<evidence type="ECO:0000313" key="2">
    <source>
        <dbReference type="Proteomes" id="UP001595816"/>
    </source>
</evidence>
<reference evidence="2" key="1">
    <citation type="journal article" date="2019" name="Int. J. Syst. Evol. Microbiol.">
        <title>The Global Catalogue of Microorganisms (GCM) 10K type strain sequencing project: providing services to taxonomists for standard genome sequencing and annotation.</title>
        <authorList>
            <consortium name="The Broad Institute Genomics Platform"/>
            <consortium name="The Broad Institute Genome Sequencing Center for Infectious Disease"/>
            <person name="Wu L."/>
            <person name="Ma J."/>
        </authorList>
    </citation>
    <scope>NUCLEOTIDE SEQUENCE [LARGE SCALE GENOMIC DNA]</scope>
    <source>
        <strain evidence="2">CGMCC 4.7289</strain>
    </source>
</reference>
<dbReference type="Gene3D" id="1.10.10.10">
    <property type="entry name" value="Winged helix-like DNA-binding domain superfamily/Winged helix DNA-binding domain"/>
    <property type="match status" value="1"/>
</dbReference>
<dbReference type="InterPro" id="IPR036390">
    <property type="entry name" value="WH_DNA-bd_sf"/>
</dbReference>
<dbReference type="InterPro" id="IPR036388">
    <property type="entry name" value="WH-like_DNA-bd_sf"/>
</dbReference>
<accession>A0ABV8LYI9</accession>
<proteinExistence type="predicted"/>
<gene>
    <name evidence="1" type="ORF">ACFOZ4_33360</name>
</gene>
<dbReference type="RefSeq" id="WP_253756152.1">
    <property type="nucleotide sequence ID" value="NZ_JAMZDZ010000001.1"/>
</dbReference>
<comment type="caution">
    <text evidence="1">The sequence shown here is derived from an EMBL/GenBank/DDBJ whole genome shotgun (WGS) entry which is preliminary data.</text>
</comment>
<dbReference type="SUPFAM" id="SSF46785">
    <property type="entry name" value="Winged helix' DNA-binding domain"/>
    <property type="match status" value="1"/>
</dbReference>
<keyword evidence="2" id="KW-1185">Reference proteome</keyword>
<evidence type="ECO:0008006" key="3">
    <source>
        <dbReference type="Google" id="ProtNLM"/>
    </source>
</evidence>
<sequence length="150" mass="15550">MTSSMPTLTGQDIAEAQGALRALLDTMLSGTDATANEFITLRVLAVRGPYDDPAVLHDFLAAQRQLDLTPAGAAELLAGLEKAGLAEGTARGAGPARITAAGSAVLTRLTELTSPATRQVFGDLDPADLATAHRVLAEVAQRADQLRAEM</sequence>
<dbReference type="EMBL" id="JBHSAY010000022">
    <property type="protein sequence ID" value="MFC4135529.1"/>
    <property type="molecule type" value="Genomic_DNA"/>
</dbReference>